<comment type="caution">
    <text evidence="1">The sequence shown here is derived from an EMBL/GenBank/DDBJ whole genome shotgun (WGS) entry which is preliminary data.</text>
</comment>
<dbReference type="SUPFAM" id="SSF46785">
    <property type="entry name" value="Winged helix' DNA-binding domain"/>
    <property type="match status" value="1"/>
</dbReference>
<dbReference type="EMBL" id="QRVA01000062">
    <property type="protein sequence ID" value="RGS10564.1"/>
    <property type="molecule type" value="Genomic_DNA"/>
</dbReference>
<sequence length="124" mass="14081">MPDAIAVMENELKGKVNYTVTHNPDRTTLDVTIVVDDKSDDKVTIKYGSDDKSDDKMMIKSESDDKRTIILNFIRKNGEVKTEDIATFVGLGTTRVKVLLYELLEEGLIERIGGNRNRTYKIKK</sequence>
<dbReference type="Proteomes" id="UP000283872">
    <property type="component" value="Unassembled WGS sequence"/>
</dbReference>
<accession>A0A412HAC9</accession>
<organism evidence="1 2">
    <name type="scientific">Segatella copri</name>
    <dbReference type="NCBI Taxonomy" id="165179"/>
    <lineage>
        <taxon>Bacteria</taxon>
        <taxon>Pseudomonadati</taxon>
        <taxon>Bacteroidota</taxon>
        <taxon>Bacteroidia</taxon>
        <taxon>Bacteroidales</taxon>
        <taxon>Prevotellaceae</taxon>
        <taxon>Segatella</taxon>
    </lineage>
</organism>
<dbReference type="InterPro" id="IPR036390">
    <property type="entry name" value="WH_DNA-bd_sf"/>
</dbReference>
<dbReference type="InterPro" id="IPR036388">
    <property type="entry name" value="WH-like_DNA-bd_sf"/>
</dbReference>
<reference evidence="1 2" key="1">
    <citation type="submission" date="2018-08" db="EMBL/GenBank/DDBJ databases">
        <title>A genome reference for cultivated species of the human gut microbiota.</title>
        <authorList>
            <person name="Zou Y."/>
            <person name="Xue W."/>
            <person name="Luo G."/>
        </authorList>
    </citation>
    <scope>NUCLEOTIDE SEQUENCE [LARGE SCALE GENOMIC DNA]</scope>
    <source>
        <strain evidence="1 2">AF24-12</strain>
    </source>
</reference>
<protein>
    <submittedName>
        <fullName evidence="1">Winged helix-turn-helix transcriptional regulator</fullName>
    </submittedName>
</protein>
<name>A0A412HAC9_9BACT</name>
<proteinExistence type="predicted"/>
<gene>
    <name evidence="1" type="ORF">DWY11_15025</name>
</gene>
<dbReference type="Gene3D" id="1.10.10.10">
    <property type="entry name" value="Winged helix-like DNA-binding domain superfamily/Winged helix DNA-binding domain"/>
    <property type="match status" value="1"/>
</dbReference>
<evidence type="ECO:0000313" key="2">
    <source>
        <dbReference type="Proteomes" id="UP000283872"/>
    </source>
</evidence>
<evidence type="ECO:0000313" key="1">
    <source>
        <dbReference type="EMBL" id="RGS10564.1"/>
    </source>
</evidence>
<dbReference type="AlphaFoldDB" id="A0A412HAC9"/>